<comment type="caution">
    <text evidence="6">The sequence shown here is derived from an EMBL/GenBank/DDBJ whole genome shotgun (WGS) entry which is preliminary data.</text>
</comment>
<feature type="domain" description="HTH tetR-type" evidence="5">
    <location>
        <begin position="6"/>
        <end position="66"/>
    </location>
</feature>
<keyword evidence="2 4" id="KW-0238">DNA-binding</keyword>
<keyword evidence="7" id="KW-1185">Reference proteome</keyword>
<evidence type="ECO:0000256" key="3">
    <source>
        <dbReference type="ARBA" id="ARBA00023163"/>
    </source>
</evidence>
<dbReference type="Proteomes" id="UP000666369">
    <property type="component" value="Unassembled WGS sequence"/>
</dbReference>
<dbReference type="InterPro" id="IPR001647">
    <property type="entry name" value="HTH_TetR"/>
</dbReference>
<evidence type="ECO:0000256" key="4">
    <source>
        <dbReference type="PROSITE-ProRule" id="PRU00335"/>
    </source>
</evidence>
<sequence>MVRIAKYNEDGFIESAIFIAAQCGIGAVSMASIASKAGAPIGSLYHRFDSRDTVLARAWLKVRADFRADVGRHWADGDTWRAVEALVRWCRSKPVYARFMLQSDEAPDFGELAAPLRAELEADQAELDAAFALCLRSLPADVDDPIHLLRFMLIGAPVAMIKPFLNQELPIPPSIDAVLRSSHDAVRTWTAKAA</sequence>
<dbReference type="PROSITE" id="PS50977">
    <property type="entry name" value="HTH_TETR_2"/>
    <property type="match status" value="1"/>
</dbReference>
<keyword evidence="3" id="KW-0804">Transcription</keyword>
<dbReference type="PANTHER" id="PTHR47506">
    <property type="entry name" value="TRANSCRIPTIONAL REGULATORY PROTEIN"/>
    <property type="match status" value="1"/>
</dbReference>
<keyword evidence="1" id="KW-0805">Transcription regulation</keyword>
<dbReference type="PANTHER" id="PTHR47506:SF1">
    <property type="entry name" value="HTH-TYPE TRANSCRIPTIONAL REGULATOR YJDC"/>
    <property type="match status" value="1"/>
</dbReference>
<evidence type="ECO:0000313" key="6">
    <source>
        <dbReference type="EMBL" id="NGZ88401.1"/>
    </source>
</evidence>
<dbReference type="EMBL" id="JAADJT010000022">
    <property type="protein sequence ID" value="NGZ88401.1"/>
    <property type="molecule type" value="Genomic_DNA"/>
</dbReference>
<organism evidence="6 7">
    <name type="scientific">Duganella aceris</name>
    <dbReference type="NCBI Taxonomy" id="2703883"/>
    <lineage>
        <taxon>Bacteria</taxon>
        <taxon>Pseudomonadati</taxon>
        <taxon>Pseudomonadota</taxon>
        <taxon>Betaproteobacteria</taxon>
        <taxon>Burkholderiales</taxon>
        <taxon>Oxalobacteraceae</taxon>
        <taxon>Telluria group</taxon>
        <taxon>Duganella</taxon>
    </lineage>
</organism>
<protein>
    <submittedName>
        <fullName evidence="6">TetR/AcrR family transcriptional regulator</fullName>
    </submittedName>
</protein>
<proteinExistence type="predicted"/>
<evidence type="ECO:0000313" key="7">
    <source>
        <dbReference type="Proteomes" id="UP000666369"/>
    </source>
</evidence>
<dbReference type="Pfam" id="PF00440">
    <property type="entry name" value="TetR_N"/>
    <property type="match status" value="1"/>
</dbReference>
<gene>
    <name evidence="6" type="ORF">GW587_29620</name>
</gene>
<dbReference type="InterPro" id="IPR036271">
    <property type="entry name" value="Tet_transcr_reg_TetR-rel_C_sf"/>
</dbReference>
<evidence type="ECO:0000256" key="1">
    <source>
        <dbReference type="ARBA" id="ARBA00023015"/>
    </source>
</evidence>
<name>A0ABX0FUM0_9BURK</name>
<dbReference type="Gene3D" id="1.10.357.10">
    <property type="entry name" value="Tetracycline Repressor, domain 2"/>
    <property type="match status" value="1"/>
</dbReference>
<dbReference type="SUPFAM" id="SSF46689">
    <property type="entry name" value="Homeodomain-like"/>
    <property type="match status" value="1"/>
</dbReference>
<dbReference type="InterPro" id="IPR009057">
    <property type="entry name" value="Homeodomain-like_sf"/>
</dbReference>
<accession>A0ABX0FUM0</accession>
<dbReference type="SUPFAM" id="SSF48498">
    <property type="entry name" value="Tetracyclin repressor-like, C-terminal domain"/>
    <property type="match status" value="1"/>
</dbReference>
<evidence type="ECO:0000259" key="5">
    <source>
        <dbReference type="PROSITE" id="PS50977"/>
    </source>
</evidence>
<reference evidence="7" key="1">
    <citation type="submission" date="2023-07" db="EMBL/GenBank/DDBJ databases">
        <title>Duganella aceri sp. nov., isolated from tree sap.</title>
        <authorList>
            <person name="Kim I.S."/>
        </authorList>
    </citation>
    <scope>NUCLEOTIDE SEQUENCE [LARGE SCALE GENOMIC DNA]</scope>
    <source>
        <strain evidence="7">SAP-35</strain>
    </source>
</reference>
<evidence type="ECO:0000256" key="2">
    <source>
        <dbReference type="ARBA" id="ARBA00023125"/>
    </source>
</evidence>
<feature type="DNA-binding region" description="H-T-H motif" evidence="4">
    <location>
        <begin position="29"/>
        <end position="48"/>
    </location>
</feature>
<dbReference type="RefSeq" id="WP_166108520.1">
    <property type="nucleotide sequence ID" value="NZ_JAADJT010000022.1"/>
</dbReference>